<dbReference type="InterPro" id="IPR012677">
    <property type="entry name" value="Nucleotide-bd_a/b_plait_sf"/>
</dbReference>
<dbReference type="SUPFAM" id="SSF54928">
    <property type="entry name" value="RNA-binding domain, RBD"/>
    <property type="match status" value="2"/>
</dbReference>
<organism evidence="5 6">
    <name type="scientific">Ficus carica</name>
    <name type="common">Common fig</name>
    <dbReference type="NCBI Taxonomy" id="3494"/>
    <lineage>
        <taxon>Eukaryota</taxon>
        <taxon>Viridiplantae</taxon>
        <taxon>Streptophyta</taxon>
        <taxon>Embryophyta</taxon>
        <taxon>Tracheophyta</taxon>
        <taxon>Spermatophyta</taxon>
        <taxon>Magnoliopsida</taxon>
        <taxon>eudicotyledons</taxon>
        <taxon>Gunneridae</taxon>
        <taxon>Pentapetalae</taxon>
        <taxon>rosids</taxon>
        <taxon>fabids</taxon>
        <taxon>Rosales</taxon>
        <taxon>Moraceae</taxon>
        <taxon>Ficeae</taxon>
        <taxon>Ficus</taxon>
    </lineage>
</organism>
<dbReference type="InterPro" id="IPR035979">
    <property type="entry name" value="RBD_domain_sf"/>
</dbReference>
<dbReference type="GO" id="GO:0009535">
    <property type="term" value="C:chloroplast thylakoid membrane"/>
    <property type="evidence" value="ECO:0007669"/>
    <property type="project" value="TreeGrafter"/>
</dbReference>
<evidence type="ECO:0000259" key="4">
    <source>
        <dbReference type="PROSITE" id="PS50102"/>
    </source>
</evidence>
<dbReference type="InterPro" id="IPR000504">
    <property type="entry name" value="RRM_dom"/>
</dbReference>
<gene>
    <name evidence="5" type="ORF">TIFTF001_011999</name>
</gene>
<dbReference type="Gene3D" id="3.30.70.330">
    <property type="match status" value="2"/>
</dbReference>
<feature type="domain" description="RRM" evidence="4">
    <location>
        <begin position="209"/>
        <end position="283"/>
    </location>
</feature>
<evidence type="ECO:0000256" key="3">
    <source>
        <dbReference type="SAM" id="MobiDB-lite"/>
    </source>
</evidence>
<keyword evidence="1 2" id="KW-0694">RNA-binding</keyword>
<feature type="region of interest" description="Disordered" evidence="3">
    <location>
        <begin position="1"/>
        <end position="32"/>
    </location>
</feature>
<dbReference type="PROSITE" id="PS50102">
    <property type="entry name" value="RRM"/>
    <property type="match status" value="2"/>
</dbReference>
<protein>
    <recommendedName>
        <fullName evidence="4">RRM domain-containing protein</fullName>
    </recommendedName>
</protein>
<dbReference type="PANTHER" id="PTHR48025">
    <property type="entry name" value="OS02G0815200 PROTEIN"/>
    <property type="match status" value="1"/>
</dbReference>
<dbReference type="Proteomes" id="UP001187192">
    <property type="component" value="Unassembled WGS sequence"/>
</dbReference>
<dbReference type="Pfam" id="PF00076">
    <property type="entry name" value="RRM_1"/>
    <property type="match status" value="2"/>
</dbReference>
<dbReference type="GO" id="GO:0003729">
    <property type="term" value="F:mRNA binding"/>
    <property type="evidence" value="ECO:0007669"/>
    <property type="project" value="TreeGrafter"/>
</dbReference>
<name>A0AA87ZSQ8_FICCA</name>
<dbReference type="GO" id="GO:1901259">
    <property type="term" value="P:chloroplast rRNA processing"/>
    <property type="evidence" value="ECO:0007669"/>
    <property type="project" value="TreeGrafter"/>
</dbReference>
<dbReference type="PANTHER" id="PTHR48025:SF7">
    <property type="entry name" value="RNA-BINDING (RRM_RBD_RNP MOTIFS) FAMILY PROTEIN"/>
    <property type="match status" value="1"/>
</dbReference>
<dbReference type="SMART" id="SM00360">
    <property type="entry name" value="RRM"/>
    <property type="match status" value="2"/>
</dbReference>
<accession>A0AA87ZSQ8</accession>
<evidence type="ECO:0000313" key="5">
    <source>
        <dbReference type="EMBL" id="GMN42794.1"/>
    </source>
</evidence>
<evidence type="ECO:0000256" key="2">
    <source>
        <dbReference type="PROSITE-ProRule" id="PRU00176"/>
    </source>
</evidence>
<dbReference type="InterPro" id="IPR050502">
    <property type="entry name" value="Euk_RNA-bind_prot"/>
</dbReference>
<proteinExistence type="predicted"/>
<feature type="compositionally biased region" description="Low complexity" evidence="3">
    <location>
        <begin position="1"/>
        <end position="22"/>
    </location>
</feature>
<evidence type="ECO:0000256" key="1">
    <source>
        <dbReference type="ARBA" id="ARBA00022884"/>
    </source>
</evidence>
<keyword evidence="6" id="KW-1185">Reference proteome</keyword>
<sequence>MAASCLSTRPSSSSSFFPTLPRASPPSSKPLVSWPYQSCFSQPIRLRRQNHTAPTPAVLDGEAAVAQEEQEEEEDLGDNGYSYEFYDGGDDVVSDPETKRLPRPCELYVCNLPRSYDIPELAQMFKPFGTVFSIEISRNPETGISRGSGYVTLDSVQAAKAAIVALDGSDVGGREMRVKYSVHMNPRRRTNSDALASTPLKTLIYESPHKLYVGNLAWSVQPEELRNKFSKFGNVTSARVLHDRKSGKNRAYGFLSFASAADRDAARALHGKASAIYFSNVQEISNHVMLTIDCNGVSRSDVGGTRWYGKIRILCSSSRLSTEILLLVSLYKVVQNRNQ</sequence>
<dbReference type="EMBL" id="BTGU01000015">
    <property type="protein sequence ID" value="GMN42794.1"/>
    <property type="molecule type" value="Genomic_DNA"/>
</dbReference>
<comment type="caution">
    <text evidence="5">The sequence shown here is derived from an EMBL/GenBank/DDBJ whole genome shotgun (WGS) entry which is preliminary data.</text>
</comment>
<evidence type="ECO:0000313" key="6">
    <source>
        <dbReference type="Proteomes" id="UP001187192"/>
    </source>
</evidence>
<feature type="domain" description="RRM" evidence="4">
    <location>
        <begin position="105"/>
        <end position="183"/>
    </location>
</feature>
<reference evidence="5" key="1">
    <citation type="submission" date="2023-07" db="EMBL/GenBank/DDBJ databases">
        <title>draft genome sequence of fig (Ficus carica).</title>
        <authorList>
            <person name="Takahashi T."/>
            <person name="Nishimura K."/>
        </authorList>
    </citation>
    <scope>NUCLEOTIDE SEQUENCE</scope>
</reference>
<dbReference type="AlphaFoldDB" id="A0AA87ZSQ8"/>